<dbReference type="GO" id="GO:0030515">
    <property type="term" value="F:snoRNA binding"/>
    <property type="evidence" value="ECO:0007669"/>
    <property type="project" value="TreeGrafter"/>
</dbReference>
<comment type="similarity">
    <text evidence="1">Belongs to the bystin family.</text>
</comment>
<dbReference type="AlphaFoldDB" id="A0AAW0EDX2"/>
<dbReference type="PANTHER" id="PTHR12821">
    <property type="entry name" value="BYSTIN"/>
    <property type="match status" value="1"/>
</dbReference>
<organism evidence="3 4">
    <name type="scientific">Paramarasmius palmivorus</name>
    <dbReference type="NCBI Taxonomy" id="297713"/>
    <lineage>
        <taxon>Eukaryota</taxon>
        <taxon>Fungi</taxon>
        <taxon>Dikarya</taxon>
        <taxon>Basidiomycota</taxon>
        <taxon>Agaricomycotina</taxon>
        <taxon>Agaricomycetes</taxon>
        <taxon>Agaricomycetidae</taxon>
        <taxon>Agaricales</taxon>
        <taxon>Marasmiineae</taxon>
        <taxon>Marasmiaceae</taxon>
        <taxon>Paramarasmius</taxon>
    </lineage>
</organism>
<dbReference type="GO" id="GO:0006364">
    <property type="term" value="P:rRNA processing"/>
    <property type="evidence" value="ECO:0007669"/>
    <property type="project" value="TreeGrafter"/>
</dbReference>
<protein>
    <submittedName>
        <fullName evidence="3">SnoRNA-binding rRNA-processing protein</fullName>
    </submittedName>
</protein>
<proteinExistence type="inferred from homology"/>
<feature type="region of interest" description="Disordered" evidence="2">
    <location>
        <begin position="1"/>
        <end position="47"/>
    </location>
</feature>
<feature type="compositionally biased region" description="Acidic residues" evidence="2">
    <location>
        <begin position="73"/>
        <end position="82"/>
    </location>
</feature>
<dbReference type="GO" id="GO:0030688">
    <property type="term" value="C:preribosome, small subunit precursor"/>
    <property type="evidence" value="ECO:0007669"/>
    <property type="project" value="TreeGrafter"/>
</dbReference>
<dbReference type="GO" id="GO:0005730">
    <property type="term" value="C:nucleolus"/>
    <property type="evidence" value="ECO:0007669"/>
    <property type="project" value="TreeGrafter"/>
</dbReference>
<evidence type="ECO:0000256" key="2">
    <source>
        <dbReference type="SAM" id="MobiDB-lite"/>
    </source>
</evidence>
<dbReference type="EMBL" id="JAYKXP010000001">
    <property type="protein sequence ID" value="KAK7062838.1"/>
    <property type="molecule type" value="Genomic_DNA"/>
</dbReference>
<accession>A0AAW0EDX2</accession>
<feature type="compositionally biased region" description="Basic and acidic residues" evidence="2">
    <location>
        <begin position="19"/>
        <end position="40"/>
    </location>
</feature>
<dbReference type="InterPro" id="IPR007955">
    <property type="entry name" value="Bystin"/>
</dbReference>
<evidence type="ECO:0000256" key="1">
    <source>
        <dbReference type="ARBA" id="ARBA00007114"/>
    </source>
</evidence>
<sequence>MPRVRTKLPKPRHQPLLADIHDDSNQDWRPRRPAKDKQPSELDDEELASRSLVLDAISSQKLLQLARWQQEELETGESDAEDDNFHSASVASARWREDSDSEVDFQESVDTPPEEISISEGDMAILETMYPTSSDNRRTLADVILSKLESSDLPKSSPQSGPEAGVDPRVVELFEKAGTSMRGTGGIPKVIKMLPSFPQWKRYLALANPSQWSPFAFRKVTNIFISSMKAVQVVFFLRYVLLPAVRENIEENGKLNVHYYEALLRALYKPAAFFKGVLFPLLDEGCTLKEAVIVSSVVAKKSIPSVHLGAAILHIASQDFTGRSPRPYIDAHPLNVMSGPRALILRVLLDKKKDLPYKVLDELVFNFVRVSNWAKTSKQPLPVLWHQSLLVLAQRYSQHLTSDQKDALLDIVRANYHHQIGPEIRRELAATPVRGQTMGEDFNMS</sequence>
<dbReference type="GO" id="GO:0005737">
    <property type="term" value="C:cytoplasm"/>
    <property type="evidence" value="ECO:0007669"/>
    <property type="project" value="TreeGrafter"/>
</dbReference>
<evidence type="ECO:0000313" key="4">
    <source>
        <dbReference type="Proteomes" id="UP001383192"/>
    </source>
</evidence>
<gene>
    <name evidence="3" type="primary">ENP1</name>
    <name evidence="3" type="ORF">VNI00_000333</name>
</gene>
<feature type="region of interest" description="Disordered" evidence="2">
    <location>
        <begin position="73"/>
        <end position="114"/>
    </location>
</feature>
<dbReference type="PANTHER" id="PTHR12821:SF0">
    <property type="entry name" value="BYSTIN"/>
    <property type="match status" value="1"/>
</dbReference>
<keyword evidence="4" id="KW-1185">Reference proteome</keyword>
<dbReference type="Pfam" id="PF05291">
    <property type="entry name" value="Bystin"/>
    <property type="match status" value="1"/>
</dbReference>
<name>A0AAW0EDX2_9AGAR</name>
<dbReference type="Proteomes" id="UP001383192">
    <property type="component" value="Unassembled WGS sequence"/>
</dbReference>
<comment type="caution">
    <text evidence="3">The sequence shown here is derived from an EMBL/GenBank/DDBJ whole genome shotgun (WGS) entry which is preliminary data.</text>
</comment>
<evidence type="ECO:0000313" key="3">
    <source>
        <dbReference type="EMBL" id="KAK7062838.1"/>
    </source>
</evidence>
<reference evidence="3 4" key="1">
    <citation type="submission" date="2024-01" db="EMBL/GenBank/DDBJ databases">
        <title>A draft genome for a cacao thread blight-causing isolate of Paramarasmius palmivorus.</title>
        <authorList>
            <person name="Baruah I.K."/>
            <person name="Bukari Y."/>
            <person name="Amoako-Attah I."/>
            <person name="Meinhardt L.W."/>
            <person name="Bailey B.A."/>
            <person name="Cohen S.P."/>
        </authorList>
    </citation>
    <scope>NUCLEOTIDE SEQUENCE [LARGE SCALE GENOMIC DNA]</scope>
    <source>
        <strain evidence="3 4">GH-12</strain>
    </source>
</reference>
<feature type="compositionally biased region" description="Basic residues" evidence="2">
    <location>
        <begin position="1"/>
        <end position="13"/>
    </location>
</feature>